<gene>
    <name evidence="2" type="ORF">CDAR_503291</name>
</gene>
<dbReference type="EMBL" id="BPLQ01012241">
    <property type="protein sequence ID" value="GIY63908.1"/>
    <property type="molecule type" value="Genomic_DNA"/>
</dbReference>
<name>A0AAV4V1L8_9ARAC</name>
<protein>
    <submittedName>
        <fullName evidence="2">Uncharacterized protein</fullName>
    </submittedName>
</protein>
<sequence length="103" mass="11371">MAKQTNAISSLYSTIKVHIAGAADGKLQPRTSGSRRILLPKFPVAIFVHARTFSQNGMFKKLLEISLYQPQCSKDSLDKGKEKDKQSESTARRCVNNATMITA</sequence>
<evidence type="ECO:0000313" key="2">
    <source>
        <dbReference type="EMBL" id="GIY63908.1"/>
    </source>
</evidence>
<evidence type="ECO:0000313" key="3">
    <source>
        <dbReference type="Proteomes" id="UP001054837"/>
    </source>
</evidence>
<comment type="caution">
    <text evidence="2">The sequence shown here is derived from an EMBL/GenBank/DDBJ whole genome shotgun (WGS) entry which is preliminary data.</text>
</comment>
<feature type="compositionally biased region" description="Basic and acidic residues" evidence="1">
    <location>
        <begin position="75"/>
        <end position="91"/>
    </location>
</feature>
<organism evidence="2 3">
    <name type="scientific">Caerostris darwini</name>
    <dbReference type="NCBI Taxonomy" id="1538125"/>
    <lineage>
        <taxon>Eukaryota</taxon>
        <taxon>Metazoa</taxon>
        <taxon>Ecdysozoa</taxon>
        <taxon>Arthropoda</taxon>
        <taxon>Chelicerata</taxon>
        <taxon>Arachnida</taxon>
        <taxon>Araneae</taxon>
        <taxon>Araneomorphae</taxon>
        <taxon>Entelegynae</taxon>
        <taxon>Araneoidea</taxon>
        <taxon>Araneidae</taxon>
        <taxon>Caerostris</taxon>
    </lineage>
</organism>
<keyword evidence="3" id="KW-1185">Reference proteome</keyword>
<proteinExistence type="predicted"/>
<dbReference type="Proteomes" id="UP001054837">
    <property type="component" value="Unassembled WGS sequence"/>
</dbReference>
<dbReference type="AlphaFoldDB" id="A0AAV4V1L8"/>
<accession>A0AAV4V1L8</accession>
<evidence type="ECO:0000256" key="1">
    <source>
        <dbReference type="SAM" id="MobiDB-lite"/>
    </source>
</evidence>
<reference evidence="2 3" key="1">
    <citation type="submission" date="2021-06" db="EMBL/GenBank/DDBJ databases">
        <title>Caerostris darwini draft genome.</title>
        <authorList>
            <person name="Kono N."/>
            <person name="Arakawa K."/>
        </authorList>
    </citation>
    <scope>NUCLEOTIDE SEQUENCE [LARGE SCALE GENOMIC DNA]</scope>
</reference>
<feature type="region of interest" description="Disordered" evidence="1">
    <location>
        <begin position="73"/>
        <end position="103"/>
    </location>
</feature>